<dbReference type="AlphaFoldDB" id="A0A5J4T6R3"/>
<gene>
    <name evidence="1" type="ORF">EZS28_050801</name>
</gene>
<proteinExistence type="predicted"/>
<dbReference type="PANTHER" id="PTHR15615:SF108">
    <property type="entry name" value="PROTEIN CNPPD1"/>
    <property type="match status" value="1"/>
</dbReference>
<reference evidence="1 2" key="1">
    <citation type="submission" date="2019-03" db="EMBL/GenBank/DDBJ databases">
        <title>Single cell metagenomics reveals metabolic interactions within the superorganism composed of flagellate Streblomastix strix and complex community of Bacteroidetes bacteria on its surface.</title>
        <authorList>
            <person name="Treitli S.C."/>
            <person name="Kolisko M."/>
            <person name="Husnik F."/>
            <person name="Keeling P."/>
            <person name="Hampl V."/>
        </authorList>
    </citation>
    <scope>NUCLEOTIDE SEQUENCE [LARGE SCALE GENOMIC DNA]</scope>
    <source>
        <strain evidence="1">ST1C</strain>
    </source>
</reference>
<name>A0A5J4T6R3_9EUKA</name>
<dbReference type="Proteomes" id="UP000324800">
    <property type="component" value="Unassembled WGS sequence"/>
</dbReference>
<comment type="caution">
    <text evidence="1">The sequence shown here is derived from an EMBL/GenBank/DDBJ whole genome shotgun (WGS) entry which is preliminary data.</text>
</comment>
<dbReference type="GO" id="GO:0019901">
    <property type="term" value="F:protein kinase binding"/>
    <property type="evidence" value="ECO:0007669"/>
    <property type="project" value="InterPro"/>
</dbReference>
<dbReference type="InterPro" id="IPR013922">
    <property type="entry name" value="Cyclin_PHO80-like"/>
</dbReference>
<accession>A0A5J4T6R3</accession>
<dbReference type="CDD" id="cd20557">
    <property type="entry name" value="CYCLIN_ScPCL1-like"/>
    <property type="match status" value="1"/>
</dbReference>
<organism evidence="1 2">
    <name type="scientific">Streblomastix strix</name>
    <dbReference type="NCBI Taxonomy" id="222440"/>
    <lineage>
        <taxon>Eukaryota</taxon>
        <taxon>Metamonada</taxon>
        <taxon>Preaxostyla</taxon>
        <taxon>Oxymonadida</taxon>
        <taxon>Streblomastigidae</taxon>
        <taxon>Streblomastix</taxon>
    </lineage>
</organism>
<evidence type="ECO:0008006" key="3">
    <source>
        <dbReference type="Google" id="ProtNLM"/>
    </source>
</evidence>
<dbReference type="Pfam" id="PF08613">
    <property type="entry name" value="Cyclin"/>
    <property type="match status" value="1"/>
</dbReference>
<dbReference type="PANTHER" id="PTHR15615">
    <property type="match status" value="1"/>
</dbReference>
<evidence type="ECO:0000313" key="1">
    <source>
        <dbReference type="EMBL" id="KAA6353672.1"/>
    </source>
</evidence>
<dbReference type="Gene3D" id="1.10.472.10">
    <property type="entry name" value="Cyclin-like"/>
    <property type="match status" value="1"/>
</dbReference>
<dbReference type="EMBL" id="SNRW01037652">
    <property type="protein sequence ID" value="KAA6353672.1"/>
    <property type="molecule type" value="Genomic_DNA"/>
</dbReference>
<evidence type="ECO:0000313" key="2">
    <source>
        <dbReference type="Proteomes" id="UP000324800"/>
    </source>
</evidence>
<dbReference type="OrthoDB" id="244495at2759"/>
<sequence>MSEKAYMSKIDMALKLSEYQWLDKEVQIDSNILDREDANCLKHAATQSFINSSSRYIAKFLSSVIFQNEDPDNFEKLKESLFLKIMSFFSYIRQYGKLSGSELIYTTFLVQKFVESEIEQFNTSKRSIIISDGTVGTILVCAMVLAMKILRDVVEYNNKCWSQAFGMSIELLNQSEITFYVQLGFDVALPESQFIRLFQKIKSYTDV</sequence>
<protein>
    <recommendedName>
        <fullName evidence="3">Cyclin N-terminal domain-containing protein</fullName>
    </recommendedName>
</protein>